<dbReference type="PANTHER" id="PTHR47916">
    <property type="entry name" value="FRUCTOSE-BISPHOSPHATE ALDOLASE CLASS 1"/>
    <property type="match status" value="1"/>
</dbReference>
<accession>T1D7G1</accession>
<proteinExistence type="predicted"/>
<reference evidence="1" key="2">
    <citation type="journal article" date="2014" name="ISME J.">
        <title>Microbial stratification in low pH oxic and suboxic macroscopic growths along an acid mine drainage.</title>
        <authorList>
            <person name="Mendez-Garcia C."/>
            <person name="Mesa V."/>
            <person name="Sprenger R.R."/>
            <person name="Richter M."/>
            <person name="Diez M.S."/>
            <person name="Solano J."/>
            <person name="Bargiela R."/>
            <person name="Golyshina O.V."/>
            <person name="Manteca A."/>
            <person name="Ramos J.L."/>
            <person name="Gallego J.R."/>
            <person name="Llorente I."/>
            <person name="Martins Dos Santos V.A."/>
            <person name="Jensen O.N."/>
            <person name="Pelaez A.I."/>
            <person name="Sanchez J."/>
            <person name="Ferrer M."/>
        </authorList>
    </citation>
    <scope>NUCLEOTIDE SEQUENCE</scope>
</reference>
<dbReference type="EMBL" id="AUZY01000628">
    <property type="protein sequence ID" value="EQD78190.1"/>
    <property type="molecule type" value="Genomic_DNA"/>
</dbReference>
<dbReference type="PIRSF" id="PIRSF038992">
    <property type="entry name" value="Aldolase_Ia"/>
    <property type="match status" value="1"/>
</dbReference>
<sequence>MAMRALDPSENEVAMDWGLANRMARMFSPGSQNSVMLAVDHGYFMGPTRRLEDPRATIAPLLPHADALALTRGILRTCVPPSTRTPIVLRVSGGVTVLQEDLSDEDITVSMEDAVRLNVSAVALSVFIGSPHEHSSLVHLSELVDQGEEEGMPVLAITAVGKELEKRDARYLALACRVSAELGAHMVKTYYCDGFEKVVEGCPVPIVVAGGPRLDSDHAALELAHNAIALGAKGIDMGRNIWQSDYPVAMLKALRSIVHEQATVGEAMDILNEEKAQPPHATVA</sequence>
<dbReference type="SUPFAM" id="SSF51569">
    <property type="entry name" value="Aldolase"/>
    <property type="match status" value="1"/>
</dbReference>
<dbReference type="NCBIfam" id="NF006081">
    <property type="entry name" value="PRK08227.1"/>
    <property type="match status" value="1"/>
</dbReference>
<dbReference type="InterPro" id="IPR050456">
    <property type="entry name" value="DeoC/FbaB_aldolase"/>
</dbReference>
<dbReference type="InterPro" id="IPR002915">
    <property type="entry name" value="DeoC/FbaB/LacD_aldolase"/>
</dbReference>
<dbReference type="AlphaFoldDB" id="T1D7G1"/>
<dbReference type="PANTHER" id="PTHR47916:SF1">
    <property type="entry name" value="3-HYDROXY-5-PHOSPHONOOXYPENTANE-2,4-DIONE THIOLASE"/>
    <property type="match status" value="1"/>
</dbReference>
<dbReference type="GO" id="GO:0004332">
    <property type="term" value="F:fructose-bisphosphate aldolase activity"/>
    <property type="evidence" value="ECO:0007669"/>
    <property type="project" value="InterPro"/>
</dbReference>
<dbReference type="Gene3D" id="3.20.20.70">
    <property type="entry name" value="Aldolase class I"/>
    <property type="match status" value="1"/>
</dbReference>
<name>T1D7G1_9ZZZZ</name>
<dbReference type="InterPro" id="IPR013785">
    <property type="entry name" value="Aldolase_TIM"/>
</dbReference>
<gene>
    <name evidence="1" type="ORF">B1B_00858</name>
</gene>
<dbReference type="InterPro" id="IPR041720">
    <property type="entry name" value="FbaB-like"/>
</dbReference>
<dbReference type="SMART" id="SM01133">
    <property type="entry name" value="DeoC"/>
    <property type="match status" value="1"/>
</dbReference>
<organism evidence="1">
    <name type="scientific">mine drainage metagenome</name>
    <dbReference type="NCBI Taxonomy" id="410659"/>
    <lineage>
        <taxon>unclassified sequences</taxon>
        <taxon>metagenomes</taxon>
        <taxon>ecological metagenomes</taxon>
    </lineage>
</organism>
<protein>
    <submittedName>
        <fullName evidence="1">Fructose-bisphosphate aldolase</fullName>
    </submittedName>
</protein>
<dbReference type="CDD" id="cd00958">
    <property type="entry name" value="DhnA"/>
    <property type="match status" value="1"/>
</dbReference>
<reference evidence="1" key="1">
    <citation type="submission" date="2013-08" db="EMBL/GenBank/DDBJ databases">
        <authorList>
            <person name="Mendez C."/>
            <person name="Richter M."/>
            <person name="Ferrer M."/>
            <person name="Sanchez J."/>
        </authorList>
    </citation>
    <scope>NUCLEOTIDE SEQUENCE</scope>
</reference>
<dbReference type="Pfam" id="PF01791">
    <property type="entry name" value="DeoC"/>
    <property type="match status" value="1"/>
</dbReference>
<comment type="caution">
    <text evidence="1">The sequence shown here is derived from an EMBL/GenBank/DDBJ whole genome shotgun (WGS) entry which is preliminary data.</text>
</comment>
<evidence type="ECO:0000313" key="1">
    <source>
        <dbReference type="EMBL" id="EQD78190.1"/>
    </source>
</evidence>